<protein>
    <submittedName>
        <fullName evidence="1">Ferric reductase</fullName>
    </submittedName>
</protein>
<accession>A0ACB6R1K1</accession>
<sequence length="630" mass="71415">MAATTSAVLVSSGATTPAASSIDINNVEANESSSDPFRYSHGLTGVDQPANYLYVNLLITTVFTIVLLTIAYRILTAIQRDRRQVTAINSPPTFNQDFWAKNRFFWWGDFKRYLVYSPLWRTRHNREFQISNAVGMGTLPSRLQLIIMVVYSVSNLIYCFRIPEPPEHDDFHNKKEIAAFRGRCGSLAAFNIILTILFALRNNPFIWLLHISYDTFNLFHRWTARLVFLESVGHVGAWMLNTYRTSDDGMGKMKSINWVLSQSVSYQWGLSGFIAFSILMIHSLGPLRHAFYETFLTLHRLSIAAALLGVWFHMAKHALPQLPWVYLFLSFLLLEFLGRAFRIIYYNSSWKRRTWTKVTIEALPGEASRVSFELARTWTAKPGSSAHIYLPSIAWFASHPFSIAWSKPREDVQVNDEKLPKTIKDLEIKDGPSTVSCVIRARTGMTRKLYNKVSGSKCGTVQTWGIVEGPYGGYHSLDSYGTVVLFAAGVGITHQISFVRHLLIGHNNRSVAARKVCLVWSVQNPAMFEWIQPWVDEIMALPNYQDVVRIHLYVSRRQPSHDSAALPAGVDVWYERCNPQEVVDREVLAQVGAMAVTVCGPGAFSDSVRAATRRRTGIRSVDFIEEAFSY</sequence>
<dbReference type="Proteomes" id="UP000799755">
    <property type="component" value="Unassembled WGS sequence"/>
</dbReference>
<reference evidence="1" key="1">
    <citation type="journal article" date="2020" name="Stud. Mycol.">
        <title>101 Dothideomycetes genomes: a test case for predicting lifestyles and emergence of pathogens.</title>
        <authorList>
            <person name="Haridas S."/>
            <person name="Albert R."/>
            <person name="Binder M."/>
            <person name="Bloem J."/>
            <person name="Labutti K."/>
            <person name="Salamov A."/>
            <person name="Andreopoulos B."/>
            <person name="Baker S."/>
            <person name="Barry K."/>
            <person name="Bills G."/>
            <person name="Bluhm B."/>
            <person name="Cannon C."/>
            <person name="Castanera R."/>
            <person name="Culley D."/>
            <person name="Daum C."/>
            <person name="Ezra D."/>
            <person name="Gonzalez J."/>
            <person name="Henrissat B."/>
            <person name="Kuo A."/>
            <person name="Liang C."/>
            <person name="Lipzen A."/>
            <person name="Lutzoni F."/>
            <person name="Magnuson J."/>
            <person name="Mondo S."/>
            <person name="Nolan M."/>
            <person name="Ohm R."/>
            <person name="Pangilinan J."/>
            <person name="Park H.-J."/>
            <person name="Ramirez L."/>
            <person name="Alfaro M."/>
            <person name="Sun H."/>
            <person name="Tritt A."/>
            <person name="Yoshinaga Y."/>
            <person name="Zwiers L.-H."/>
            <person name="Turgeon B."/>
            <person name="Goodwin S."/>
            <person name="Spatafora J."/>
            <person name="Crous P."/>
            <person name="Grigoriev I."/>
        </authorList>
    </citation>
    <scope>NUCLEOTIDE SEQUENCE</scope>
    <source>
        <strain evidence="1">ATCC 200398</strain>
    </source>
</reference>
<dbReference type="EMBL" id="MU003501">
    <property type="protein sequence ID" value="KAF2472965.1"/>
    <property type="molecule type" value="Genomic_DNA"/>
</dbReference>
<gene>
    <name evidence="1" type="ORF">BDR25DRAFT_302531</name>
</gene>
<organism evidence="1 2">
    <name type="scientific">Lindgomyces ingoldianus</name>
    <dbReference type="NCBI Taxonomy" id="673940"/>
    <lineage>
        <taxon>Eukaryota</taxon>
        <taxon>Fungi</taxon>
        <taxon>Dikarya</taxon>
        <taxon>Ascomycota</taxon>
        <taxon>Pezizomycotina</taxon>
        <taxon>Dothideomycetes</taxon>
        <taxon>Pleosporomycetidae</taxon>
        <taxon>Pleosporales</taxon>
        <taxon>Lindgomycetaceae</taxon>
        <taxon>Lindgomyces</taxon>
    </lineage>
</organism>
<keyword evidence="2" id="KW-1185">Reference proteome</keyword>
<name>A0ACB6R1K1_9PLEO</name>
<proteinExistence type="predicted"/>
<comment type="caution">
    <text evidence="1">The sequence shown here is derived from an EMBL/GenBank/DDBJ whole genome shotgun (WGS) entry which is preliminary data.</text>
</comment>
<evidence type="ECO:0000313" key="1">
    <source>
        <dbReference type="EMBL" id="KAF2472965.1"/>
    </source>
</evidence>
<evidence type="ECO:0000313" key="2">
    <source>
        <dbReference type="Proteomes" id="UP000799755"/>
    </source>
</evidence>